<dbReference type="Proteomes" id="UP001631969">
    <property type="component" value="Unassembled WGS sequence"/>
</dbReference>
<gene>
    <name evidence="1" type="primary">nifN</name>
    <name evidence="1" type="ORF">ACI1P1_05135</name>
</gene>
<comment type="caution">
    <text evidence="1">The sequence shown here is derived from an EMBL/GenBank/DDBJ whole genome shotgun (WGS) entry which is preliminary data.</text>
</comment>
<keyword evidence="2" id="KW-1185">Reference proteome</keyword>
<proteinExistence type="predicted"/>
<name>A0ACC7NUG0_9BACL</name>
<organism evidence="1 2">
    <name type="scientific">Paenibacillus mesotrionivorans</name>
    <dbReference type="NCBI Taxonomy" id="3160968"/>
    <lineage>
        <taxon>Bacteria</taxon>
        <taxon>Bacillati</taxon>
        <taxon>Bacillota</taxon>
        <taxon>Bacilli</taxon>
        <taxon>Bacillales</taxon>
        <taxon>Paenibacillaceae</taxon>
        <taxon>Paenibacillus</taxon>
    </lineage>
</organism>
<evidence type="ECO:0000313" key="1">
    <source>
        <dbReference type="EMBL" id="MFM9327684.1"/>
    </source>
</evidence>
<accession>A0ACC7NUG0</accession>
<protein>
    <submittedName>
        <fullName evidence="1">Nitrogenase iron-molybdenum cofactor biosynthesis protein NifN</fullName>
    </submittedName>
</protein>
<evidence type="ECO:0000313" key="2">
    <source>
        <dbReference type="Proteomes" id="UP001631969"/>
    </source>
</evidence>
<reference evidence="1" key="1">
    <citation type="submission" date="2024-12" db="EMBL/GenBank/DDBJ databases">
        <authorList>
            <person name="Wu N."/>
        </authorList>
    </citation>
    <scope>NUCLEOTIDE SEQUENCE</scope>
    <source>
        <strain evidence="1">P15</strain>
    </source>
</reference>
<sequence length="438" mass="47601">MGWKCSAKPVSINPFKTGQPMGGVLALQGFYRSMPLIHGAQGCSAFIKAMMTRHFREPVASQTTALQEFNVIFGGGKSLREGLDTVIEKHRPSLVAVLSTALTEVAGEDVEGELRQYRKERGVKDTLLVAASIPDFTGSLESGYAKTTEAIINGILEMVKDERPRKKTKGRVNLLVGSHYTPADVMELKEIISSFGLEVIALPDISTSLSGHLLTGHTPLSRGGLPLDYARHLMTAEATIVAGESMISAAKLLETGAGIPYKVFPTLMGLQPTDQLFAYLASLSRQDVQVRYKWEREFLLDSMLDAHFVYGGKQVAMALEPDHLYSMTGWLKEMGAVPGGLVAPVISPLFDRMEEEVVIGDLGDLEELAKRCHADVWVSCSHGEQGAGRLGIPFYPCGFPIFDRFGASMNVSVGYKGATQWVNGLGNVLLSGERRIHA</sequence>
<dbReference type="EMBL" id="JBJURJ010000003">
    <property type="protein sequence ID" value="MFM9327684.1"/>
    <property type="molecule type" value="Genomic_DNA"/>
</dbReference>